<evidence type="ECO:0000313" key="6">
    <source>
        <dbReference type="Proteomes" id="UP000076825"/>
    </source>
</evidence>
<proteinExistence type="inferred from homology"/>
<dbReference type="OrthoDB" id="9801656at2"/>
<dbReference type="STRING" id="123899.SAMEA3906487_00906"/>
<dbReference type="KEGG" id="btrm:SAMEA390648700906"/>
<name>A0A157SBL7_9BORD</name>
<dbReference type="Proteomes" id="UP000076825">
    <property type="component" value="Chromosome 1"/>
</dbReference>
<protein>
    <submittedName>
        <fullName evidence="5">Acetyltransferase</fullName>
        <ecNumber evidence="5">2.3.1.-</ecNumber>
    </submittedName>
</protein>
<accession>A0A157SBL7</accession>
<dbReference type="Gene3D" id="3.40.630.30">
    <property type="match status" value="1"/>
</dbReference>
<evidence type="ECO:0000256" key="2">
    <source>
        <dbReference type="ARBA" id="ARBA00023315"/>
    </source>
</evidence>
<sequence>MLTTERLVLRPWCETDALALYDYARDERVGPVAGWPPHASEAASLEVIRTQFARPEVYAVTISPQDTAVGLAGLLIGQDSNFEIAANEAEVAYWIGVPFWGQGLIPEAVRALMRHAFERLGMQALYCGHFDGNAQSLRVQEKCGFRPWRTAESQFNAHMNDYRKEHISRITRAQWLALSSEVAGGKPARG</sequence>
<dbReference type="EMBL" id="LT546645">
    <property type="protein sequence ID" value="SAI67828.1"/>
    <property type="molecule type" value="Genomic_DNA"/>
</dbReference>
<dbReference type="SUPFAM" id="SSF55729">
    <property type="entry name" value="Acyl-CoA N-acyltransferases (Nat)"/>
    <property type="match status" value="1"/>
</dbReference>
<reference evidence="5 6" key="1">
    <citation type="submission" date="2016-04" db="EMBL/GenBank/DDBJ databases">
        <authorList>
            <consortium name="Pathogen Informatics"/>
        </authorList>
    </citation>
    <scope>NUCLEOTIDE SEQUENCE [LARGE SCALE GENOMIC DNA]</scope>
    <source>
        <strain evidence="5 6">H044680328</strain>
    </source>
</reference>
<dbReference type="PANTHER" id="PTHR43792:SF8">
    <property type="entry name" value="[RIBOSOMAL PROTEIN US5]-ALANINE N-ACETYLTRANSFERASE"/>
    <property type="match status" value="1"/>
</dbReference>
<dbReference type="AlphaFoldDB" id="A0A157SBL7"/>
<feature type="domain" description="N-acetyltransferase" evidence="4">
    <location>
        <begin position="7"/>
        <end position="164"/>
    </location>
</feature>
<comment type="similarity">
    <text evidence="3">Belongs to the acetyltransferase family. RimJ subfamily.</text>
</comment>
<dbReference type="GeneID" id="56587689"/>
<dbReference type="InterPro" id="IPR051531">
    <property type="entry name" value="N-acetyltransferase"/>
</dbReference>
<keyword evidence="2 5" id="KW-0012">Acyltransferase</keyword>
<dbReference type="PANTHER" id="PTHR43792">
    <property type="entry name" value="GNAT FAMILY, PUTATIVE (AFU_ORTHOLOGUE AFUA_3G00765)-RELATED-RELATED"/>
    <property type="match status" value="1"/>
</dbReference>
<evidence type="ECO:0000256" key="3">
    <source>
        <dbReference type="ARBA" id="ARBA00038502"/>
    </source>
</evidence>
<keyword evidence="1 5" id="KW-0808">Transferase</keyword>
<dbReference type="Pfam" id="PF13302">
    <property type="entry name" value="Acetyltransf_3"/>
    <property type="match status" value="1"/>
</dbReference>
<dbReference type="eggNOG" id="COG1670">
    <property type="taxonomic scope" value="Bacteria"/>
</dbReference>
<dbReference type="PROSITE" id="PS51186">
    <property type="entry name" value="GNAT"/>
    <property type="match status" value="1"/>
</dbReference>
<dbReference type="InterPro" id="IPR016181">
    <property type="entry name" value="Acyl_CoA_acyltransferase"/>
</dbReference>
<evidence type="ECO:0000259" key="4">
    <source>
        <dbReference type="PROSITE" id="PS51186"/>
    </source>
</evidence>
<keyword evidence="6" id="KW-1185">Reference proteome</keyword>
<organism evidence="5 6">
    <name type="scientific">Bordetella trematum</name>
    <dbReference type="NCBI Taxonomy" id="123899"/>
    <lineage>
        <taxon>Bacteria</taxon>
        <taxon>Pseudomonadati</taxon>
        <taxon>Pseudomonadota</taxon>
        <taxon>Betaproteobacteria</taxon>
        <taxon>Burkholderiales</taxon>
        <taxon>Alcaligenaceae</taxon>
        <taxon>Bordetella</taxon>
    </lineage>
</organism>
<dbReference type="RefSeq" id="WP_063491617.1">
    <property type="nucleotide sequence ID" value="NZ_CP016340.1"/>
</dbReference>
<dbReference type="EC" id="2.3.1.-" evidence="5"/>
<evidence type="ECO:0000256" key="1">
    <source>
        <dbReference type="ARBA" id="ARBA00022679"/>
    </source>
</evidence>
<dbReference type="InterPro" id="IPR000182">
    <property type="entry name" value="GNAT_dom"/>
</dbReference>
<dbReference type="PATRIC" id="fig|123899.6.peg.882"/>
<dbReference type="GO" id="GO:0016747">
    <property type="term" value="F:acyltransferase activity, transferring groups other than amino-acyl groups"/>
    <property type="evidence" value="ECO:0007669"/>
    <property type="project" value="InterPro"/>
</dbReference>
<evidence type="ECO:0000313" key="5">
    <source>
        <dbReference type="EMBL" id="SAI67828.1"/>
    </source>
</evidence>
<gene>
    <name evidence="5" type="primary">ydaF_1</name>
    <name evidence="5" type="ORF">SAMEA3906487_00906</name>
</gene>